<proteinExistence type="predicted"/>
<gene>
    <name evidence="2" type="ORF">SCLTRI_LOCUS10236</name>
</gene>
<sequence>MPKHTSRLPGQPLQERPWAEPHIPEMLSRALFREPTLARRQRQAQVQVQAQAQRPRVSIQTVEETYSFTHPPTPMYTVSPETEPRFPGIVSPVSPLTPEIQVQSQGNVQGNIQGNNKSITQPQPLQITIEPATPSSEPQHMAHWYFHDQAANHYQEKHVSISTCSAYTTLQPSPGDAEVVAGEERGKGKGKGVRGVRRNAGKSVRKSVKKVKVWLREREEVRGRIRGHLGGMELVIRRGFCGVMERSEIRKEEDEGKEGKRRGGEGRED</sequence>
<feature type="region of interest" description="Disordered" evidence="1">
    <location>
        <begin position="247"/>
        <end position="269"/>
    </location>
</feature>
<evidence type="ECO:0000313" key="2">
    <source>
        <dbReference type="EMBL" id="CAD6455367.1"/>
    </source>
</evidence>
<dbReference type="Proteomes" id="UP000624404">
    <property type="component" value="Unassembled WGS sequence"/>
</dbReference>
<protein>
    <submittedName>
        <fullName evidence="2">97714620-cc88-4391-8a12-973c3e93e522-CDS</fullName>
    </submittedName>
</protein>
<accession>A0A8H2W6F1</accession>
<organism evidence="2 3">
    <name type="scientific">Sclerotinia trifoliorum</name>
    <dbReference type="NCBI Taxonomy" id="28548"/>
    <lineage>
        <taxon>Eukaryota</taxon>
        <taxon>Fungi</taxon>
        <taxon>Dikarya</taxon>
        <taxon>Ascomycota</taxon>
        <taxon>Pezizomycotina</taxon>
        <taxon>Leotiomycetes</taxon>
        <taxon>Helotiales</taxon>
        <taxon>Sclerotiniaceae</taxon>
        <taxon>Sclerotinia</taxon>
    </lineage>
</organism>
<evidence type="ECO:0000313" key="3">
    <source>
        <dbReference type="Proteomes" id="UP000624404"/>
    </source>
</evidence>
<keyword evidence="3" id="KW-1185">Reference proteome</keyword>
<reference evidence="2" key="1">
    <citation type="submission" date="2020-10" db="EMBL/GenBank/DDBJ databases">
        <authorList>
            <person name="Kusch S."/>
        </authorList>
    </citation>
    <scope>NUCLEOTIDE SEQUENCE</scope>
    <source>
        <strain evidence="2">SwB9</strain>
    </source>
</reference>
<dbReference type="AlphaFoldDB" id="A0A8H2W6F1"/>
<dbReference type="EMBL" id="CAJHIA010000037">
    <property type="protein sequence ID" value="CAD6455367.1"/>
    <property type="molecule type" value="Genomic_DNA"/>
</dbReference>
<comment type="caution">
    <text evidence="2">The sequence shown here is derived from an EMBL/GenBank/DDBJ whole genome shotgun (WGS) entry which is preliminary data.</text>
</comment>
<dbReference type="OrthoDB" id="3560305at2759"/>
<name>A0A8H2W6F1_9HELO</name>
<evidence type="ECO:0000256" key="1">
    <source>
        <dbReference type="SAM" id="MobiDB-lite"/>
    </source>
</evidence>
<feature type="region of interest" description="Disordered" evidence="1">
    <location>
        <begin position="1"/>
        <end position="21"/>
    </location>
</feature>